<protein>
    <submittedName>
        <fullName evidence="1">Uncharacterized protein</fullName>
    </submittedName>
</protein>
<name>A0A7K4HQ86_9EURY</name>
<gene>
    <name evidence="1" type="ORF">HWN36_08890</name>
</gene>
<keyword evidence="2" id="KW-1185">Reference proteome</keyword>
<dbReference type="EMBL" id="JABXWR010000001">
    <property type="protein sequence ID" value="NVO67416.1"/>
    <property type="molecule type" value="Genomic_DNA"/>
</dbReference>
<sequence length="141" mass="16113">MMRRVYYRFPSRFDLNFTIGEPFARAIGRIAALHRTHTNQRRDANLYKHDILLEIADDRTRFLPVDLLPRLADEVTESADFRISIHETLLQAEGRRPISEIVFLVRIVDRGAQSEVFVVKEGTAGSMDALGLKDLLKGACE</sequence>
<comment type="caution">
    <text evidence="1">The sequence shown here is derived from an EMBL/GenBank/DDBJ whole genome shotgun (WGS) entry which is preliminary data.</text>
</comment>
<dbReference type="OrthoDB" id="104780at2157"/>
<proteinExistence type="predicted"/>
<evidence type="ECO:0000313" key="1">
    <source>
        <dbReference type="EMBL" id="NVO67416.1"/>
    </source>
</evidence>
<dbReference type="AlphaFoldDB" id="A0A7K4HQ86"/>
<reference evidence="1 2" key="1">
    <citation type="submission" date="2020-06" db="EMBL/GenBank/DDBJ databases">
        <title>Methanofollis fontis sp. nov., a methanogen isolated from marine sediments near a cold seep at Four-Way Closure Ridge offshore southwestern Taiwan.</title>
        <authorList>
            <person name="Chen S.-C."/>
            <person name="Teng N.-H."/>
            <person name="Lin Y.-S."/>
            <person name="Lai M.-C."/>
            <person name="Chen H.-H."/>
            <person name="Wang C.-C."/>
        </authorList>
    </citation>
    <scope>NUCLEOTIDE SEQUENCE [LARGE SCALE GENOMIC DNA]</scope>
    <source>
        <strain evidence="1 2">DSM 2702</strain>
    </source>
</reference>
<dbReference type="RefSeq" id="WP_176789010.1">
    <property type="nucleotide sequence ID" value="NZ_JABXWR010000001.1"/>
</dbReference>
<accession>A0A7K4HQ86</accession>
<evidence type="ECO:0000313" key="2">
    <source>
        <dbReference type="Proteomes" id="UP000570823"/>
    </source>
</evidence>
<dbReference type="Proteomes" id="UP000570823">
    <property type="component" value="Unassembled WGS sequence"/>
</dbReference>
<organism evidence="1 2">
    <name type="scientific">Methanofollis tationis</name>
    <dbReference type="NCBI Taxonomy" id="81417"/>
    <lineage>
        <taxon>Archaea</taxon>
        <taxon>Methanobacteriati</taxon>
        <taxon>Methanobacteriota</taxon>
        <taxon>Stenosarchaea group</taxon>
        <taxon>Methanomicrobia</taxon>
        <taxon>Methanomicrobiales</taxon>
        <taxon>Methanomicrobiaceae</taxon>
        <taxon>Methanofollis</taxon>
    </lineage>
</organism>